<gene>
    <name evidence="7" type="ORF">DR999_PMT22356</name>
</gene>
<dbReference type="PANTHER" id="PTHR23220">
    <property type="entry name" value="INTEGRIN ALPHA"/>
    <property type="match status" value="1"/>
</dbReference>
<feature type="domain" description="Integrin alpha first immunoglubulin-like" evidence="6">
    <location>
        <begin position="53"/>
        <end position="136"/>
    </location>
</feature>
<comment type="subcellular location">
    <subcellularLocation>
        <location evidence="1">Membrane</location>
        <topology evidence="1">Single-pass type I membrane protein</topology>
    </subcellularLocation>
</comment>
<organism evidence="7 8">
    <name type="scientific">Platysternon megacephalum</name>
    <name type="common">big-headed turtle</name>
    <dbReference type="NCBI Taxonomy" id="55544"/>
    <lineage>
        <taxon>Eukaryota</taxon>
        <taxon>Metazoa</taxon>
        <taxon>Chordata</taxon>
        <taxon>Craniata</taxon>
        <taxon>Vertebrata</taxon>
        <taxon>Euteleostomi</taxon>
        <taxon>Archelosauria</taxon>
        <taxon>Testudinata</taxon>
        <taxon>Testudines</taxon>
        <taxon>Cryptodira</taxon>
        <taxon>Durocryptodira</taxon>
        <taxon>Testudinoidea</taxon>
        <taxon>Platysternidae</taxon>
        <taxon>Platysternon</taxon>
    </lineage>
</organism>
<keyword evidence="4" id="KW-0325">Glycoprotein</keyword>
<evidence type="ECO:0000256" key="5">
    <source>
        <dbReference type="SAM" id="MobiDB-lite"/>
    </source>
</evidence>
<dbReference type="GO" id="GO:0098609">
    <property type="term" value="P:cell-cell adhesion"/>
    <property type="evidence" value="ECO:0007669"/>
    <property type="project" value="TreeGrafter"/>
</dbReference>
<evidence type="ECO:0000313" key="7">
    <source>
        <dbReference type="EMBL" id="TFJ95918.1"/>
    </source>
</evidence>
<evidence type="ECO:0000256" key="4">
    <source>
        <dbReference type="ARBA" id="ARBA00023180"/>
    </source>
</evidence>
<dbReference type="AlphaFoldDB" id="A0A4D9DFZ0"/>
<dbReference type="GO" id="GO:0009897">
    <property type="term" value="C:external side of plasma membrane"/>
    <property type="evidence" value="ECO:0007669"/>
    <property type="project" value="TreeGrafter"/>
</dbReference>
<dbReference type="PANTHER" id="PTHR23220:SF118">
    <property type="entry name" value="INTEGRIN ALPHA-X"/>
    <property type="match status" value="1"/>
</dbReference>
<evidence type="ECO:0000259" key="6">
    <source>
        <dbReference type="Pfam" id="PF08441"/>
    </source>
</evidence>
<dbReference type="OrthoDB" id="5317514at2759"/>
<dbReference type="SUPFAM" id="SSF69179">
    <property type="entry name" value="Integrin domains"/>
    <property type="match status" value="1"/>
</dbReference>
<dbReference type="Gene3D" id="2.60.40.1460">
    <property type="entry name" value="Integrin domains. Chain A, domain 2"/>
    <property type="match status" value="1"/>
</dbReference>
<dbReference type="EMBL" id="QXTE01000994">
    <property type="protein sequence ID" value="TFJ95918.1"/>
    <property type="molecule type" value="Genomic_DNA"/>
</dbReference>
<evidence type="ECO:0000256" key="1">
    <source>
        <dbReference type="ARBA" id="ARBA00004479"/>
    </source>
</evidence>
<evidence type="ECO:0000256" key="2">
    <source>
        <dbReference type="ARBA" id="ARBA00023037"/>
    </source>
</evidence>
<dbReference type="GO" id="GO:0005178">
    <property type="term" value="F:integrin binding"/>
    <property type="evidence" value="ECO:0007669"/>
    <property type="project" value="TreeGrafter"/>
</dbReference>
<evidence type="ECO:0000313" key="8">
    <source>
        <dbReference type="Proteomes" id="UP000297703"/>
    </source>
</evidence>
<feature type="region of interest" description="Disordered" evidence="5">
    <location>
        <begin position="137"/>
        <end position="158"/>
    </location>
</feature>
<reference evidence="7 8" key="1">
    <citation type="submission" date="2019-04" db="EMBL/GenBank/DDBJ databases">
        <title>Draft genome of the big-headed turtle Platysternon megacephalum.</title>
        <authorList>
            <person name="Gong S."/>
        </authorList>
    </citation>
    <scope>NUCLEOTIDE SEQUENCE [LARGE SCALE GENOMIC DNA]</scope>
    <source>
        <strain evidence="7">DO16091913</strain>
        <tissue evidence="7">Muscle</tissue>
    </source>
</reference>
<dbReference type="InterPro" id="IPR032695">
    <property type="entry name" value="Integrin_dom_sf"/>
</dbReference>
<dbReference type="Pfam" id="PF08441">
    <property type="entry name" value="Integrin_A_Ig_1"/>
    <property type="match status" value="1"/>
</dbReference>
<accession>A0A4D9DFZ0</accession>
<keyword evidence="8" id="KW-1185">Reference proteome</keyword>
<dbReference type="GO" id="GO:0007229">
    <property type="term" value="P:integrin-mediated signaling pathway"/>
    <property type="evidence" value="ECO:0007669"/>
    <property type="project" value="UniProtKB-KW"/>
</dbReference>
<comment type="caution">
    <text evidence="7">The sequence shown here is derived from an EMBL/GenBank/DDBJ whole genome shotgun (WGS) entry which is preliminary data.</text>
</comment>
<keyword evidence="3" id="KW-0472">Membrane</keyword>
<dbReference type="STRING" id="55544.A0A4D9DFZ0"/>
<proteinExistence type="predicted"/>
<keyword evidence="2" id="KW-0401">Integrin</keyword>
<dbReference type="GO" id="GO:0008305">
    <property type="term" value="C:integrin complex"/>
    <property type="evidence" value="ECO:0007669"/>
    <property type="project" value="TreeGrafter"/>
</dbReference>
<dbReference type="GO" id="GO:0007160">
    <property type="term" value="P:cell-matrix adhesion"/>
    <property type="evidence" value="ECO:0007669"/>
    <property type="project" value="TreeGrafter"/>
</dbReference>
<sequence>MVLFLPWQVPAGAQSQDLHQLPAPHDPHLGLQLPGAGAAQHGGQQGKCNGISSTIQYSLALDPGRTKIRAAFDSTGPVLSRELRLGIEKKCETHQIKLPLCPEDTLTPITLRVNYTLTGEPIAAAGRLRPILSEDSAPVSAGSVRPPGPGNGDCLQRF</sequence>
<protein>
    <submittedName>
        <fullName evidence="7">Alanine racemase</fullName>
    </submittedName>
</protein>
<dbReference type="GO" id="GO:0033627">
    <property type="term" value="P:cell adhesion mediated by integrin"/>
    <property type="evidence" value="ECO:0007669"/>
    <property type="project" value="TreeGrafter"/>
</dbReference>
<dbReference type="InterPro" id="IPR013649">
    <property type="entry name" value="Integrin_alpha_Ig-like_1"/>
</dbReference>
<dbReference type="Proteomes" id="UP000297703">
    <property type="component" value="Unassembled WGS sequence"/>
</dbReference>
<evidence type="ECO:0000256" key="3">
    <source>
        <dbReference type="ARBA" id="ARBA00023136"/>
    </source>
</evidence>
<name>A0A4D9DFZ0_9SAUR</name>
<reference evidence="7 8" key="2">
    <citation type="submission" date="2019-04" db="EMBL/GenBank/DDBJ databases">
        <title>The genome sequence of big-headed turtle.</title>
        <authorList>
            <person name="Gong S."/>
        </authorList>
    </citation>
    <scope>NUCLEOTIDE SEQUENCE [LARGE SCALE GENOMIC DNA]</scope>
    <source>
        <strain evidence="7">DO16091913</strain>
        <tissue evidence="7">Muscle</tissue>
    </source>
</reference>